<reference evidence="3" key="2">
    <citation type="submission" date="2020-09" db="EMBL/GenBank/DDBJ databases">
        <authorList>
            <person name="Sun Q."/>
            <person name="Kim S."/>
        </authorList>
    </citation>
    <scope>NUCLEOTIDE SEQUENCE</scope>
    <source>
        <strain evidence="3">KCTC 22169</strain>
    </source>
</reference>
<feature type="chain" id="PRO_5037196951" description="Photosynthesis system II assembly factor Ycf48/Hcf136-like domain-containing protein" evidence="2">
    <location>
        <begin position="24"/>
        <end position="645"/>
    </location>
</feature>
<dbReference type="Proteomes" id="UP000626148">
    <property type="component" value="Unassembled WGS sequence"/>
</dbReference>
<organism evidence="3 4">
    <name type="scientific">Saccharospirillum salsuginis</name>
    <dbReference type="NCBI Taxonomy" id="418750"/>
    <lineage>
        <taxon>Bacteria</taxon>
        <taxon>Pseudomonadati</taxon>
        <taxon>Pseudomonadota</taxon>
        <taxon>Gammaproteobacteria</taxon>
        <taxon>Oceanospirillales</taxon>
        <taxon>Saccharospirillaceae</taxon>
        <taxon>Saccharospirillum</taxon>
    </lineage>
</organism>
<dbReference type="RefSeq" id="WP_189607534.1">
    <property type="nucleotide sequence ID" value="NZ_BMXR01000002.1"/>
</dbReference>
<proteinExistence type="predicted"/>
<dbReference type="EMBL" id="BMXR01000002">
    <property type="protein sequence ID" value="GGX46176.1"/>
    <property type="molecule type" value="Genomic_DNA"/>
</dbReference>
<evidence type="ECO:0000313" key="4">
    <source>
        <dbReference type="Proteomes" id="UP000626148"/>
    </source>
</evidence>
<dbReference type="SUPFAM" id="SSF110296">
    <property type="entry name" value="Oligoxyloglucan reducing end-specific cellobiohydrolase"/>
    <property type="match status" value="1"/>
</dbReference>
<evidence type="ECO:0008006" key="5">
    <source>
        <dbReference type="Google" id="ProtNLM"/>
    </source>
</evidence>
<keyword evidence="4" id="KW-1185">Reference proteome</keyword>
<comment type="caution">
    <text evidence="3">The sequence shown here is derived from an EMBL/GenBank/DDBJ whole genome shotgun (WGS) entry which is preliminary data.</text>
</comment>
<protein>
    <recommendedName>
        <fullName evidence="5">Photosynthesis system II assembly factor Ycf48/Hcf136-like domain-containing protein</fullName>
    </recommendedName>
</protein>
<feature type="signal peptide" evidence="2">
    <location>
        <begin position="1"/>
        <end position="23"/>
    </location>
</feature>
<dbReference type="PROSITE" id="PS51257">
    <property type="entry name" value="PROKAR_LIPOPROTEIN"/>
    <property type="match status" value="1"/>
</dbReference>
<name>A0A918N804_9GAMM</name>
<sequence length="645" mass="67017">MKILRTNPLVTAMWAAMMLVIVGGCQPSGSDDGGDTDSGDASNDSSDDSNTDGTDTGTDSGSGDTLARLDWSAENPLPGGYAFNDVIAAQGQFVAVGDSGLILVTTDGQTGSFKNVNGDYDLQAVVFNGSQYVAVGNKAYWVVDNDAADSAIFTSSDAQSWTQVDPGDIGELNDVTWTGNAFLAMGEAGKLTRSTDGSNWTVETVATTESIDALHWDSTLGFGAAGGQDVIYTSSDTTTWTEQSTSTVFEFVSNGSRMIGLGGIGLIYSSTDGVNWESDFSGNGTISTMRGADWSGTDLVVGDQNGDIGVRTPGDWSGSTDHWSSTASGVNESLNGLAYLNGTYLSVGDGSAMLTATDPSSWTLHSSDIVGGVDLNGIDGNGSGVTVAVGDSGWIATADSASSPWTAQQLTAQAQNLNDVVWTGTQFAATGRSQASGSSITEDSIVILTSPDGHTWNEFIVDGSALGDARVAGHDGIVAAVSPTGHVAVCDTSCTETDLNSLPRNIEWAGDRFIVVGDAGLFKTSADGQSWSNGNSPTGNGMQAMAYGNGTLVVGQNIANTNKVFVTTDLSTWETVEVTDPDWSNLRWLRYEDGEFVGGTNGFLWTSPDGKQWSKTALPHQTWDGTAKGSGYLVVGNDGRIMHGD</sequence>
<gene>
    <name evidence="3" type="ORF">GCM10007392_11550</name>
</gene>
<reference evidence="3" key="1">
    <citation type="journal article" date="2014" name="Int. J. Syst. Evol. Microbiol.">
        <title>Complete genome sequence of Corynebacterium casei LMG S-19264T (=DSM 44701T), isolated from a smear-ripened cheese.</title>
        <authorList>
            <consortium name="US DOE Joint Genome Institute (JGI-PGF)"/>
            <person name="Walter F."/>
            <person name="Albersmeier A."/>
            <person name="Kalinowski J."/>
            <person name="Ruckert C."/>
        </authorList>
    </citation>
    <scope>NUCLEOTIDE SEQUENCE</scope>
    <source>
        <strain evidence="3">KCTC 22169</strain>
    </source>
</reference>
<feature type="region of interest" description="Disordered" evidence="1">
    <location>
        <begin position="28"/>
        <end position="67"/>
    </location>
</feature>
<feature type="compositionally biased region" description="Low complexity" evidence="1">
    <location>
        <begin position="51"/>
        <end position="65"/>
    </location>
</feature>
<accession>A0A918N804</accession>
<evidence type="ECO:0000256" key="1">
    <source>
        <dbReference type="SAM" id="MobiDB-lite"/>
    </source>
</evidence>
<evidence type="ECO:0000256" key="2">
    <source>
        <dbReference type="SAM" id="SignalP"/>
    </source>
</evidence>
<evidence type="ECO:0000313" key="3">
    <source>
        <dbReference type="EMBL" id="GGX46176.1"/>
    </source>
</evidence>
<dbReference type="AlphaFoldDB" id="A0A918N804"/>
<keyword evidence="2" id="KW-0732">Signal</keyword>